<accession>A0ABR2LJI4</accession>
<reference evidence="1 2" key="1">
    <citation type="journal article" date="2022" name="Nat. Plants">
        <title>Genomes of leafy and leafless Platanthera orchids illuminate the evolution of mycoheterotrophy.</title>
        <authorList>
            <person name="Li M.H."/>
            <person name="Liu K.W."/>
            <person name="Li Z."/>
            <person name="Lu H.C."/>
            <person name="Ye Q.L."/>
            <person name="Zhang D."/>
            <person name="Wang J.Y."/>
            <person name="Li Y.F."/>
            <person name="Zhong Z.M."/>
            <person name="Liu X."/>
            <person name="Yu X."/>
            <person name="Liu D.K."/>
            <person name="Tu X.D."/>
            <person name="Liu B."/>
            <person name="Hao Y."/>
            <person name="Liao X.Y."/>
            <person name="Jiang Y.T."/>
            <person name="Sun W.H."/>
            <person name="Chen J."/>
            <person name="Chen Y.Q."/>
            <person name="Ai Y."/>
            <person name="Zhai J.W."/>
            <person name="Wu S.S."/>
            <person name="Zhou Z."/>
            <person name="Hsiao Y.Y."/>
            <person name="Wu W.L."/>
            <person name="Chen Y.Y."/>
            <person name="Lin Y.F."/>
            <person name="Hsu J.L."/>
            <person name="Li C.Y."/>
            <person name="Wang Z.W."/>
            <person name="Zhao X."/>
            <person name="Zhong W.Y."/>
            <person name="Ma X.K."/>
            <person name="Ma L."/>
            <person name="Huang J."/>
            <person name="Chen G.Z."/>
            <person name="Huang M.Z."/>
            <person name="Huang L."/>
            <person name="Peng D.H."/>
            <person name="Luo Y.B."/>
            <person name="Zou S.Q."/>
            <person name="Chen S.P."/>
            <person name="Lan S."/>
            <person name="Tsai W.C."/>
            <person name="Van de Peer Y."/>
            <person name="Liu Z.J."/>
        </authorList>
    </citation>
    <scope>NUCLEOTIDE SEQUENCE [LARGE SCALE GENOMIC DNA]</scope>
    <source>
        <strain evidence="1">Lor288</strain>
    </source>
</reference>
<comment type="caution">
    <text evidence="1">The sequence shown here is derived from an EMBL/GenBank/DDBJ whole genome shotgun (WGS) entry which is preliminary data.</text>
</comment>
<gene>
    <name evidence="1" type="ORF">KSP40_PGU021769</name>
</gene>
<organism evidence="1 2">
    <name type="scientific">Platanthera guangdongensis</name>
    <dbReference type="NCBI Taxonomy" id="2320717"/>
    <lineage>
        <taxon>Eukaryota</taxon>
        <taxon>Viridiplantae</taxon>
        <taxon>Streptophyta</taxon>
        <taxon>Embryophyta</taxon>
        <taxon>Tracheophyta</taxon>
        <taxon>Spermatophyta</taxon>
        <taxon>Magnoliopsida</taxon>
        <taxon>Liliopsida</taxon>
        <taxon>Asparagales</taxon>
        <taxon>Orchidaceae</taxon>
        <taxon>Orchidoideae</taxon>
        <taxon>Orchideae</taxon>
        <taxon>Orchidinae</taxon>
        <taxon>Platanthera</taxon>
    </lineage>
</organism>
<name>A0ABR2LJI4_9ASPA</name>
<dbReference type="EMBL" id="JBBWWR010000019">
    <property type="protein sequence ID" value="KAK8942305.1"/>
    <property type="molecule type" value="Genomic_DNA"/>
</dbReference>
<protein>
    <submittedName>
        <fullName evidence="1">Uncharacterized protein</fullName>
    </submittedName>
</protein>
<evidence type="ECO:0000313" key="2">
    <source>
        <dbReference type="Proteomes" id="UP001412067"/>
    </source>
</evidence>
<dbReference type="PANTHER" id="PTHR47911:SF1">
    <property type="entry name" value="OS06G0664400 PROTEIN"/>
    <property type="match status" value="1"/>
</dbReference>
<proteinExistence type="predicted"/>
<sequence length="197" mass="22359">MTPHHRSSKLSLWKMSVRQTEATFRCRQRRSSVDSCGRRRSGVDAGRGDREAIEDLRERLPHLKELVDRYSGPDRVTAKQQQEELERVAKTLPENIPASVKRFTDRAVISLQWPYRGWNVVFAARSSNNNGRAGRGEKSGLSGWVWLWVEACLVGVWGEGKIWLWLHGRVREGPGGGKEFAAGFSEEVRELGCCKVI</sequence>
<evidence type="ECO:0000313" key="1">
    <source>
        <dbReference type="EMBL" id="KAK8942305.1"/>
    </source>
</evidence>
<dbReference type="Proteomes" id="UP001412067">
    <property type="component" value="Unassembled WGS sequence"/>
</dbReference>
<keyword evidence="2" id="KW-1185">Reference proteome</keyword>
<dbReference type="PANTHER" id="PTHR47911">
    <property type="entry name" value="HYDROXYPROLINE-RICH GLYCOPROTEIN-LIKE"/>
    <property type="match status" value="1"/>
</dbReference>